<feature type="transmembrane region" description="Helical" evidence="1">
    <location>
        <begin position="55"/>
        <end position="79"/>
    </location>
</feature>
<gene>
    <name evidence="2" type="ORF">ACFY8C_29980</name>
</gene>
<feature type="transmembrane region" description="Helical" evidence="1">
    <location>
        <begin position="156"/>
        <end position="178"/>
    </location>
</feature>
<organism evidence="2 3">
    <name type="scientific">Streptomyces flavochromogenes</name>
    <dbReference type="NCBI Taxonomy" id="68199"/>
    <lineage>
        <taxon>Bacteria</taxon>
        <taxon>Bacillati</taxon>
        <taxon>Actinomycetota</taxon>
        <taxon>Actinomycetes</taxon>
        <taxon>Kitasatosporales</taxon>
        <taxon>Streptomycetaceae</taxon>
        <taxon>Streptomyces</taxon>
    </lineage>
</organism>
<keyword evidence="1" id="KW-0812">Transmembrane</keyword>
<reference evidence="2 3" key="1">
    <citation type="submission" date="2024-10" db="EMBL/GenBank/DDBJ databases">
        <title>The Natural Products Discovery Center: Release of the First 8490 Sequenced Strains for Exploring Actinobacteria Biosynthetic Diversity.</title>
        <authorList>
            <person name="Kalkreuter E."/>
            <person name="Kautsar S.A."/>
            <person name="Yang D."/>
            <person name="Bader C.D."/>
            <person name="Teijaro C.N."/>
            <person name="Fluegel L."/>
            <person name="Davis C.M."/>
            <person name="Simpson J.R."/>
            <person name="Lauterbach L."/>
            <person name="Steele A.D."/>
            <person name="Gui C."/>
            <person name="Meng S."/>
            <person name="Li G."/>
            <person name="Viehrig K."/>
            <person name="Ye F."/>
            <person name="Su P."/>
            <person name="Kiefer A.F."/>
            <person name="Nichols A."/>
            <person name="Cepeda A.J."/>
            <person name="Yan W."/>
            <person name="Fan B."/>
            <person name="Jiang Y."/>
            <person name="Adhikari A."/>
            <person name="Zheng C.-J."/>
            <person name="Schuster L."/>
            <person name="Cowan T.M."/>
            <person name="Smanski M.J."/>
            <person name="Chevrette M.G."/>
            <person name="De Carvalho L.P.S."/>
            <person name="Shen B."/>
        </authorList>
    </citation>
    <scope>NUCLEOTIDE SEQUENCE [LARGE SCALE GENOMIC DNA]</scope>
    <source>
        <strain evidence="2 3">NPDC012605</strain>
    </source>
</reference>
<evidence type="ECO:0000313" key="3">
    <source>
        <dbReference type="Proteomes" id="UP001602370"/>
    </source>
</evidence>
<dbReference type="EMBL" id="JBIBDZ010000010">
    <property type="protein sequence ID" value="MFF5922532.1"/>
    <property type="molecule type" value="Genomic_DNA"/>
</dbReference>
<accession>A0ABW6XYE2</accession>
<keyword evidence="3" id="KW-1185">Reference proteome</keyword>
<dbReference type="Proteomes" id="UP001602370">
    <property type="component" value="Unassembled WGS sequence"/>
</dbReference>
<evidence type="ECO:0000313" key="2">
    <source>
        <dbReference type="EMBL" id="MFF5922532.1"/>
    </source>
</evidence>
<sequence length="186" mass="20058">MTANQAPTRSRPHRLSPPSAALFGRVYLAAVITHLPILAVLLAPQGRSRISSESTAGLLNALLVGLVIAAVVLVPAVCARVAPAGPRWQPGNALAGVRALIRGDRRAWLRRLGELAALYTAAQLLGGLVAQIRPYIWENPRYGTEPGAALWEFHYANFALQGVTIYVAVCASTTWYACRLRQLLED</sequence>
<name>A0ABW6XYE2_9ACTN</name>
<feature type="transmembrane region" description="Helical" evidence="1">
    <location>
        <begin position="21"/>
        <end position="43"/>
    </location>
</feature>
<proteinExistence type="predicted"/>
<feature type="transmembrane region" description="Helical" evidence="1">
    <location>
        <begin position="115"/>
        <end position="136"/>
    </location>
</feature>
<protein>
    <submittedName>
        <fullName evidence="2">Uncharacterized protein</fullName>
    </submittedName>
</protein>
<keyword evidence="1" id="KW-1133">Transmembrane helix</keyword>
<evidence type="ECO:0000256" key="1">
    <source>
        <dbReference type="SAM" id="Phobius"/>
    </source>
</evidence>
<dbReference type="RefSeq" id="WP_388309837.1">
    <property type="nucleotide sequence ID" value="NZ_JBIBDZ010000010.1"/>
</dbReference>
<comment type="caution">
    <text evidence="2">The sequence shown here is derived from an EMBL/GenBank/DDBJ whole genome shotgun (WGS) entry which is preliminary data.</text>
</comment>
<keyword evidence="1" id="KW-0472">Membrane</keyword>